<dbReference type="Proteomes" id="UP000820818">
    <property type="component" value="Linkage Group LG2"/>
</dbReference>
<evidence type="ECO:0000313" key="18">
    <source>
        <dbReference type="Proteomes" id="UP000820818"/>
    </source>
</evidence>
<feature type="chain" id="PRO_5042294748" description="Ionotropic glutamate receptor L-glutamate and glycine-binding domain-containing protein" evidence="14">
    <location>
        <begin position="23"/>
        <end position="616"/>
    </location>
</feature>
<feature type="transmembrane region" description="Helical" evidence="13">
    <location>
        <begin position="400"/>
        <end position="422"/>
    </location>
</feature>
<evidence type="ECO:0000256" key="1">
    <source>
        <dbReference type="ARBA" id="ARBA00004651"/>
    </source>
</evidence>
<dbReference type="PANTHER" id="PTHR42643:SF24">
    <property type="entry name" value="IONOTROPIC RECEPTOR 60A"/>
    <property type="match status" value="1"/>
</dbReference>
<evidence type="ECO:0000256" key="6">
    <source>
        <dbReference type="ARBA" id="ARBA00022989"/>
    </source>
</evidence>
<protein>
    <recommendedName>
        <fullName evidence="19">Ionotropic glutamate receptor L-glutamate and glycine-binding domain-containing protein</fullName>
    </recommendedName>
</protein>
<feature type="domain" description="Ionotropic glutamate receptor L-glutamate and glycine-binding" evidence="16">
    <location>
        <begin position="221"/>
        <end position="283"/>
    </location>
</feature>
<dbReference type="GO" id="GO:0005886">
    <property type="term" value="C:plasma membrane"/>
    <property type="evidence" value="ECO:0007669"/>
    <property type="project" value="UniProtKB-SubCell"/>
</dbReference>
<dbReference type="SUPFAM" id="SSF53850">
    <property type="entry name" value="Periplasmic binding protein-like II"/>
    <property type="match status" value="1"/>
</dbReference>
<dbReference type="Pfam" id="PF10613">
    <property type="entry name" value="Lig_chan-Glu_bd"/>
    <property type="match status" value="1"/>
</dbReference>
<keyword evidence="10" id="KW-0325">Glycoprotein</keyword>
<comment type="subcellular location">
    <subcellularLocation>
        <location evidence="1">Cell membrane</location>
        <topology evidence="1">Multi-pass membrane protein</topology>
    </subcellularLocation>
</comment>
<dbReference type="Gene3D" id="3.40.190.10">
    <property type="entry name" value="Periplasmic binding protein-like II"/>
    <property type="match status" value="1"/>
</dbReference>
<evidence type="ECO:0000256" key="5">
    <source>
        <dbReference type="ARBA" id="ARBA00022692"/>
    </source>
</evidence>
<keyword evidence="7" id="KW-0406">Ion transport</keyword>
<dbReference type="PANTHER" id="PTHR42643">
    <property type="entry name" value="IONOTROPIC RECEPTOR 20A-RELATED"/>
    <property type="match status" value="1"/>
</dbReference>
<feature type="signal peptide" evidence="14">
    <location>
        <begin position="1"/>
        <end position="22"/>
    </location>
</feature>
<evidence type="ECO:0000256" key="4">
    <source>
        <dbReference type="ARBA" id="ARBA00022475"/>
    </source>
</evidence>
<evidence type="ECO:0000256" key="10">
    <source>
        <dbReference type="ARBA" id="ARBA00023180"/>
    </source>
</evidence>
<dbReference type="Pfam" id="PF00060">
    <property type="entry name" value="Lig_chan"/>
    <property type="match status" value="1"/>
</dbReference>
<evidence type="ECO:0000256" key="13">
    <source>
        <dbReference type="SAM" id="Phobius"/>
    </source>
</evidence>
<evidence type="ECO:0000313" key="17">
    <source>
        <dbReference type="EMBL" id="KAI9563482.1"/>
    </source>
</evidence>
<name>A0AAD5L1V9_9CRUS</name>
<keyword evidence="14" id="KW-0732">Signal</keyword>
<dbReference type="EMBL" id="WJBH02000002">
    <property type="protein sequence ID" value="KAI9563482.1"/>
    <property type="molecule type" value="Genomic_DNA"/>
</dbReference>
<comment type="similarity">
    <text evidence="2">Belongs to the glutamate-gated ion channel (TC 1.A.10.1) family.</text>
</comment>
<dbReference type="InterPro" id="IPR001320">
    <property type="entry name" value="Iontro_rcpt_C"/>
</dbReference>
<evidence type="ECO:0000256" key="8">
    <source>
        <dbReference type="ARBA" id="ARBA00023136"/>
    </source>
</evidence>
<proteinExistence type="inferred from homology"/>
<evidence type="ECO:0000259" key="16">
    <source>
        <dbReference type="SMART" id="SM00918"/>
    </source>
</evidence>
<evidence type="ECO:0000256" key="2">
    <source>
        <dbReference type="ARBA" id="ARBA00008685"/>
    </source>
</evidence>
<keyword evidence="4" id="KW-1003">Cell membrane</keyword>
<gene>
    <name evidence="17" type="ORF">GHT06_010945</name>
</gene>
<dbReference type="FunFam" id="3.40.190.10:FF:000024">
    <property type="entry name" value="Glutamate receptor, ionotropic, delta 1"/>
    <property type="match status" value="1"/>
</dbReference>
<keyword evidence="5 13" id="KW-0812">Transmembrane</keyword>
<keyword evidence="8 13" id="KW-0472">Membrane</keyword>
<evidence type="ECO:0008006" key="19">
    <source>
        <dbReference type="Google" id="ProtNLM"/>
    </source>
</evidence>
<organism evidence="17 18">
    <name type="scientific">Daphnia sinensis</name>
    <dbReference type="NCBI Taxonomy" id="1820382"/>
    <lineage>
        <taxon>Eukaryota</taxon>
        <taxon>Metazoa</taxon>
        <taxon>Ecdysozoa</taxon>
        <taxon>Arthropoda</taxon>
        <taxon>Crustacea</taxon>
        <taxon>Branchiopoda</taxon>
        <taxon>Diplostraca</taxon>
        <taxon>Cladocera</taxon>
        <taxon>Anomopoda</taxon>
        <taxon>Daphniidae</taxon>
        <taxon>Daphnia</taxon>
        <taxon>Daphnia similis group</taxon>
    </lineage>
</organism>
<dbReference type="GO" id="GO:0050906">
    <property type="term" value="P:detection of stimulus involved in sensory perception"/>
    <property type="evidence" value="ECO:0007669"/>
    <property type="project" value="UniProtKB-ARBA"/>
</dbReference>
<keyword evidence="9" id="KW-0675">Receptor</keyword>
<accession>A0AAD5L1V9</accession>
<sequence length="616" mass="69614">MRLFCNCLTWNMFHLFAGHAIGIHYTEIAVIHDALQPASDIELWMTTIFNNAKGISCPTLFDFKMFHVTSEVFMNVSQMSQAENEFNGFILLATCCPISDDVESIIDYGVPSLRVDFVPCHSPVKPALVDRLPLHHLNENTRYVCSSFAVIKWLEQRICSPLLDSTTHNLLSHNAFPFNTEQELEHCGSLNVGDIKHNRSENDPSQLYGKKLRLSSLEPSPYMSVERDSNGTIIAYKGYLFEIIHALQPLYNFTYQVNFPSNGKYGKELANGSWDGMIGMILDQSADIAVGAFSIIHSRYEVVDFTVGFHQESSSILIPSPVENHQLLACTRPFRLEVWLTLILFVIILPGVLWQHFEFNHRRGERCPRLAKQYFFVLGVLVGQSGQKLSSVGFSPRFLGAVWCLATVVFASAYVGILMSFLRFPKLSPVITQLEQLPASHLKWAVLRGTALDHLFTEATTGVYKTIGEELIRNQRGTLIDVHDDFVRRVIHENYAYIGPKSNLEAALYEDYIQSGICRLSIVKQDFFKVNVAFALPKGSPFKPLLDKKILQMMEAGLGMYWKKMYWPPSKGKCDTIRPLDVGPKSLQLTDLQGTFLILIIGYALAIASFLAERIY</sequence>
<reference evidence="17 18" key="1">
    <citation type="submission" date="2022-05" db="EMBL/GenBank/DDBJ databases">
        <title>A multi-omics perspective on studying reproductive biology in Daphnia sinensis.</title>
        <authorList>
            <person name="Jia J."/>
        </authorList>
    </citation>
    <scope>NUCLEOTIDE SEQUENCE [LARGE SCALE GENOMIC DNA]</scope>
    <source>
        <strain evidence="17 18">WSL</strain>
    </source>
</reference>
<dbReference type="GO" id="GO:0015276">
    <property type="term" value="F:ligand-gated monoatomic ion channel activity"/>
    <property type="evidence" value="ECO:0007669"/>
    <property type="project" value="InterPro"/>
</dbReference>
<dbReference type="SMART" id="SM00079">
    <property type="entry name" value="PBPe"/>
    <property type="match status" value="1"/>
</dbReference>
<keyword evidence="11" id="KW-1071">Ligand-gated ion channel</keyword>
<dbReference type="Gene3D" id="1.10.287.70">
    <property type="match status" value="1"/>
</dbReference>
<keyword evidence="6 13" id="KW-1133">Transmembrane helix</keyword>
<comment type="caution">
    <text evidence="17">The sequence shown here is derived from an EMBL/GenBank/DDBJ whole genome shotgun (WGS) entry which is preliminary data.</text>
</comment>
<keyword evidence="18" id="KW-1185">Reference proteome</keyword>
<feature type="domain" description="Ionotropic glutamate receptor C-terminal" evidence="15">
    <location>
        <begin position="211"/>
        <end position="569"/>
    </location>
</feature>
<evidence type="ECO:0000256" key="12">
    <source>
        <dbReference type="ARBA" id="ARBA00023303"/>
    </source>
</evidence>
<feature type="transmembrane region" description="Helical" evidence="13">
    <location>
        <begin position="594"/>
        <end position="612"/>
    </location>
</feature>
<evidence type="ECO:0000256" key="9">
    <source>
        <dbReference type="ARBA" id="ARBA00023170"/>
    </source>
</evidence>
<feature type="transmembrane region" description="Helical" evidence="13">
    <location>
        <begin position="336"/>
        <end position="354"/>
    </location>
</feature>
<dbReference type="AlphaFoldDB" id="A0AAD5L1V9"/>
<dbReference type="SMART" id="SM00918">
    <property type="entry name" value="Lig_chan-Glu_bd"/>
    <property type="match status" value="1"/>
</dbReference>
<evidence type="ECO:0000259" key="15">
    <source>
        <dbReference type="SMART" id="SM00079"/>
    </source>
</evidence>
<dbReference type="InterPro" id="IPR019594">
    <property type="entry name" value="Glu/Gly-bd"/>
</dbReference>
<evidence type="ECO:0000256" key="14">
    <source>
        <dbReference type="SAM" id="SignalP"/>
    </source>
</evidence>
<evidence type="ECO:0000256" key="11">
    <source>
        <dbReference type="ARBA" id="ARBA00023286"/>
    </source>
</evidence>
<evidence type="ECO:0000256" key="3">
    <source>
        <dbReference type="ARBA" id="ARBA00022448"/>
    </source>
</evidence>
<evidence type="ECO:0000256" key="7">
    <source>
        <dbReference type="ARBA" id="ARBA00023065"/>
    </source>
</evidence>
<keyword evidence="12" id="KW-0407">Ion channel</keyword>
<keyword evidence="3" id="KW-0813">Transport</keyword>
<dbReference type="InterPro" id="IPR052192">
    <property type="entry name" value="Insect_Ionotropic_Sensory_Rcpt"/>
</dbReference>